<evidence type="ECO:0000256" key="5">
    <source>
        <dbReference type="ARBA" id="ARBA00023180"/>
    </source>
</evidence>
<dbReference type="EC" id="1.8.-.-" evidence="7"/>
<dbReference type="PANTHER" id="PTHR13234:SF8">
    <property type="entry name" value="GAMMA-INTERFERON-INDUCIBLE LYSOSOMAL THIOL REDUCTASE"/>
    <property type="match status" value="1"/>
</dbReference>
<reference evidence="10" key="3">
    <citation type="submission" date="2025-09" db="UniProtKB">
        <authorList>
            <consortium name="Ensembl"/>
        </authorList>
    </citation>
    <scope>IDENTIFICATION</scope>
</reference>
<evidence type="ECO:0000256" key="1">
    <source>
        <dbReference type="ARBA" id="ARBA00005679"/>
    </source>
</evidence>
<evidence type="ECO:0000256" key="3">
    <source>
        <dbReference type="ARBA" id="ARBA00022525"/>
    </source>
</evidence>
<dbReference type="GO" id="GO:0005576">
    <property type="term" value="C:extracellular region"/>
    <property type="evidence" value="ECO:0007669"/>
    <property type="project" value="UniProtKB-SubCell"/>
</dbReference>
<dbReference type="GO" id="GO:0019886">
    <property type="term" value="P:antigen processing and presentation of exogenous peptide antigen via MHC class II"/>
    <property type="evidence" value="ECO:0007669"/>
    <property type="project" value="Ensembl"/>
</dbReference>
<evidence type="ECO:0000256" key="6">
    <source>
        <dbReference type="ARBA" id="ARBA00059163"/>
    </source>
</evidence>
<dbReference type="GO" id="GO:0005829">
    <property type="term" value="C:cytosol"/>
    <property type="evidence" value="ECO:0007669"/>
    <property type="project" value="Ensembl"/>
</dbReference>
<dbReference type="Ensembl" id="ENSBGRT00000048407.1">
    <property type="protein sequence ID" value="ENSBGRP00000041738.1"/>
    <property type="gene ID" value="ENSBGRG00000026165.1"/>
</dbReference>
<accession>A0A8C0ALY0</accession>
<keyword evidence="9" id="KW-0472">Membrane</keyword>
<keyword evidence="3 7" id="KW-0964">Secreted</keyword>
<gene>
    <name evidence="10" type="primary">IFI30</name>
</gene>
<comment type="similarity">
    <text evidence="1 7">Belongs to the GILT family.</text>
</comment>
<keyword evidence="5 7" id="KW-0325">Glycoprotein</keyword>
<evidence type="ECO:0000313" key="10">
    <source>
        <dbReference type="Ensembl" id="ENSBGRP00000041738.1"/>
    </source>
</evidence>
<dbReference type="Proteomes" id="UP000694520">
    <property type="component" value="Chromosome 8"/>
</dbReference>
<feature type="transmembrane region" description="Helical" evidence="9">
    <location>
        <begin position="52"/>
        <end position="73"/>
    </location>
</feature>
<keyword evidence="9" id="KW-0812">Transmembrane</keyword>
<reference evidence="10" key="1">
    <citation type="submission" date="2019-05" db="EMBL/GenBank/DDBJ databases">
        <authorList>
            <person name="Zhang S."/>
            <person name="Liu J."/>
        </authorList>
    </citation>
    <scope>NUCLEOTIDE SEQUENCE [LARGE SCALE GENOMIC DNA]</scope>
</reference>
<dbReference type="AlphaFoldDB" id="A0A8C0ALY0"/>
<keyword evidence="7" id="KW-1015">Disulfide bond</keyword>
<protein>
    <recommendedName>
        <fullName evidence="7">Gamma-interferon-inducible lysosomal thiol reductase</fullName>
        <ecNumber evidence="7">1.8.-.-</ecNumber>
    </recommendedName>
    <alternativeName>
        <fullName evidence="7">Gamma-interferon-inducible protein IP-30</fullName>
    </alternativeName>
</protein>
<comment type="subunit">
    <text evidence="2 7">Dimer; disulfide-linked.</text>
</comment>
<dbReference type="GO" id="GO:0050821">
    <property type="term" value="P:protein stabilization"/>
    <property type="evidence" value="ECO:0007669"/>
    <property type="project" value="Ensembl"/>
</dbReference>
<dbReference type="GO" id="GO:0016671">
    <property type="term" value="F:oxidoreductase activity, acting on a sulfur group of donors, disulfide as acceptor"/>
    <property type="evidence" value="ECO:0007669"/>
    <property type="project" value="UniProtKB-UniRule"/>
</dbReference>
<keyword evidence="9" id="KW-1133">Transmembrane helix</keyword>
<keyword evidence="7" id="KW-0560">Oxidoreductase</keyword>
<dbReference type="GO" id="GO:0048147">
    <property type="term" value="P:negative regulation of fibroblast proliferation"/>
    <property type="evidence" value="ECO:0007669"/>
    <property type="project" value="Ensembl"/>
</dbReference>
<keyword evidence="11" id="KW-1185">Reference proteome</keyword>
<keyword evidence="7" id="KW-0458">Lysosome</keyword>
<dbReference type="InterPro" id="IPR004911">
    <property type="entry name" value="Interferon-induced_GILT"/>
</dbReference>
<evidence type="ECO:0000256" key="2">
    <source>
        <dbReference type="ARBA" id="ARBA00011615"/>
    </source>
</evidence>
<keyword evidence="7" id="KW-0676">Redox-active center</keyword>
<keyword evidence="4 7" id="KW-0732">Signal</keyword>
<dbReference type="GO" id="GO:0030054">
    <property type="term" value="C:cell junction"/>
    <property type="evidence" value="ECO:0007669"/>
    <property type="project" value="Ensembl"/>
</dbReference>
<comment type="subcellular location">
    <subcellularLocation>
        <location evidence="7">Secreted</location>
    </subcellularLocation>
    <subcellularLocation>
        <location evidence="7">Lysosome</location>
    </subcellularLocation>
</comment>
<dbReference type="GO" id="GO:0042590">
    <property type="term" value="P:antigen processing and presentation of exogenous peptide antigen via MHC class I"/>
    <property type="evidence" value="ECO:0007669"/>
    <property type="project" value="Ensembl"/>
</dbReference>
<proteinExistence type="inferred from homology"/>
<comment type="function">
    <text evidence="7">Lysosomal thiol reductase that can reduce protein disulfide bonds. Facilitates the complete unfolding of proteins destined for lysosomal degradation. Plays an important role in antigen processing.</text>
</comment>
<evidence type="ECO:0000256" key="7">
    <source>
        <dbReference type="RuleBase" id="RU369109"/>
    </source>
</evidence>
<evidence type="ECO:0000256" key="9">
    <source>
        <dbReference type="SAM" id="Phobius"/>
    </source>
</evidence>
<organism evidence="10 11">
    <name type="scientific">Bos mutus grunniens</name>
    <name type="common">Wild yak</name>
    <name type="synonym">Bos grunniens</name>
    <dbReference type="NCBI Taxonomy" id="30521"/>
    <lineage>
        <taxon>Eukaryota</taxon>
        <taxon>Metazoa</taxon>
        <taxon>Chordata</taxon>
        <taxon>Craniata</taxon>
        <taxon>Vertebrata</taxon>
        <taxon>Euteleostomi</taxon>
        <taxon>Mammalia</taxon>
        <taxon>Eutheria</taxon>
        <taxon>Laurasiatheria</taxon>
        <taxon>Artiodactyla</taxon>
        <taxon>Ruminantia</taxon>
        <taxon>Pecora</taxon>
        <taxon>Bovidae</taxon>
        <taxon>Bovinae</taxon>
        <taxon>Bos</taxon>
    </lineage>
</organism>
<dbReference type="Pfam" id="PF03227">
    <property type="entry name" value="GILT"/>
    <property type="match status" value="1"/>
</dbReference>
<reference evidence="10" key="2">
    <citation type="submission" date="2025-08" db="UniProtKB">
        <authorList>
            <consortium name="Ensembl"/>
        </authorList>
    </citation>
    <scope>IDENTIFICATION</scope>
</reference>
<name>A0A8C0ALY0_BOSMU</name>
<feature type="region of interest" description="Disordered" evidence="8">
    <location>
        <begin position="1"/>
        <end position="30"/>
    </location>
</feature>
<keyword evidence="7" id="KW-0391">Immunity</keyword>
<comment type="function">
    <text evidence="6">Lysosomal thiol reductase that can reduce protein disulfide bonds. May facilitate the complete unfolding of proteins destined for lysosomal degradation. Plays an important role in antigen processing. Facilitates the generation of MHC class II-restricted epitodes from disulfide bond-containing antigen by the endocytic reduction of disulfide bonds. Also facilitates MHC class I-restricted recognition of exogenous antigens containing disulfide bonds by CD8+ T-cells or crosspresentation.</text>
</comment>
<dbReference type="GO" id="GO:0005764">
    <property type="term" value="C:lysosome"/>
    <property type="evidence" value="ECO:0007669"/>
    <property type="project" value="UniProtKB-SubCell"/>
</dbReference>
<evidence type="ECO:0000313" key="11">
    <source>
        <dbReference type="Proteomes" id="UP000694520"/>
    </source>
</evidence>
<dbReference type="PANTHER" id="PTHR13234">
    <property type="entry name" value="GAMMA-INTERFERON INDUCIBLE LYSOSOMAL THIOL REDUCTASE GILT"/>
    <property type="match status" value="1"/>
</dbReference>
<sequence length="301" mass="33665">MGRKTQRKVEIPRGTSPGPEGRGHREAGSAWGRATAELRRLLPGATAPRRRVFAAAVMASSPLLFVLLLLLPLEVPAATRWSLLEALPEGAAPCQVGELCLQASPQKPDVPLVNVSLYYEALCPGCREFLIRELFPTWLMVLEILNVTLVPYGNAQERNVSGKWEFTCQHGERECLLNKVEACLLDQLEQKVAFLTIVCLEEMDDMEQNLKPCLQIYAPKVSADSIMECATGNRGMQLLHINAQLTDALRPPHKYVPWVVVNGEHMKDEEHLLHLVCRLYQGQKPDVCQLTAELSKEVHFK</sequence>
<evidence type="ECO:0000256" key="4">
    <source>
        <dbReference type="ARBA" id="ARBA00022729"/>
    </source>
</evidence>
<dbReference type="GeneTree" id="ENSGT00390000010450"/>
<evidence type="ECO:0000256" key="8">
    <source>
        <dbReference type="SAM" id="MobiDB-lite"/>
    </source>
</evidence>